<sequence>MMTEGMLESGFINSQPSIEEFMTAIPHINETYHASCAASITGETGLEAAAAAAHYCQHAAAGSPPGQQQYHQLQSPSSSVAARKNAAGGPHVKLPEYPWMREKKTPKKHGHQVHENGTPRRLRTAYTNTQLLELEKEFHFNKYLCRPRRIEIAASLDLSERQVKVWFQNRRMKHKRQFTGKPGDDIKDENKVSSSNSDDSSSELNMACRSPDTSGNAIDTDGGAKSPDSRSSTKDFTSPPAVVADVCSSSTEPLKQEPVILAMPGKMSELQYGRQADVAAAAADDDDDDDVGGGHPYELLRATSDVVPPHNATTHIYDFNSQHLNTYGVCNTAGGGSSSDYGDHSKPPPPPHLPTPHLPSPASLQSYDNVGYSHVRPTEYIGGASAVYPPQEHIRGLEGFNSEAYCSTRGVPGWNMQSQYGILSDMTNDYSSPEYYNM</sequence>
<evidence type="ECO:0000256" key="6">
    <source>
        <dbReference type="PROSITE-ProRule" id="PRU00108"/>
    </source>
</evidence>
<evidence type="ECO:0000259" key="9">
    <source>
        <dbReference type="PROSITE" id="PS50071"/>
    </source>
</evidence>
<feature type="region of interest" description="Disordered" evidence="8">
    <location>
        <begin position="60"/>
        <end position="98"/>
    </location>
</feature>
<evidence type="ECO:0000256" key="5">
    <source>
        <dbReference type="ARBA" id="ARBA00023242"/>
    </source>
</evidence>
<keyword evidence="3 6" id="KW-0238">DNA-binding</keyword>
<keyword evidence="10" id="KW-1185">Reference proteome</keyword>
<protein>
    <submittedName>
        <fullName evidence="11">Homeobox protein Hox-B2-like</fullName>
    </submittedName>
</protein>
<dbReference type="SUPFAM" id="SSF46689">
    <property type="entry name" value="Homeodomain-like"/>
    <property type="match status" value="1"/>
</dbReference>
<reference evidence="11" key="1">
    <citation type="submission" date="2025-08" db="UniProtKB">
        <authorList>
            <consortium name="RefSeq"/>
        </authorList>
    </citation>
    <scope>IDENTIFICATION</scope>
</reference>
<dbReference type="InterPro" id="IPR017970">
    <property type="entry name" value="Homeobox_CS"/>
</dbReference>
<dbReference type="PROSITE" id="PS00027">
    <property type="entry name" value="HOMEOBOX_1"/>
    <property type="match status" value="1"/>
</dbReference>
<evidence type="ECO:0000256" key="7">
    <source>
        <dbReference type="RuleBase" id="RU000682"/>
    </source>
</evidence>
<evidence type="ECO:0000313" key="10">
    <source>
        <dbReference type="Proteomes" id="UP000695022"/>
    </source>
</evidence>
<dbReference type="PRINTS" id="PR00024">
    <property type="entry name" value="HOMEOBOX"/>
</dbReference>
<dbReference type="InterPro" id="IPR001827">
    <property type="entry name" value="Homeobox_Antennapedia_CS"/>
</dbReference>
<organism evidence="10 11">
    <name type="scientific">Priapulus caudatus</name>
    <name type="common">Priapulid worm</name>
    <dbReference type="NCBI Taxonomy" id="37621"/>
    <lineage>
        <taxon>Eukaryota</taxon>
        <taxon>Metazoa</taxon>
        <taxon>Ecdysozoa</taxon>
        <taxon>Scalidophora</taxon>
        <taxon>Priapulida</taxon>
        <taxon>Priapulimorpha</taxon>
        <taxon>Priapulimorphida</taxon>
        <taxon>Priapulidae</taxon>
        <taxon>Priapulus</taxon>
    </lineage>
</organism>
<accession>A0ABM1EIL9</accession>
<dbReference type="GeneID" id="106812637"/>
<keyword evidence="5 6" id="KW-0539">Nucleus</keyword>
<evidence type="ECO:0000256" key="3">
    <source>
        <dbReference type="ARBA" id="ARBA00023125"/>
    </source>
</evidence>
<evidence type="ECO:0000256" key="1">
    <source>
        <dbReference type="ARBA" id="ARBA00004123"/>
    </source>
</evidence>
<keyword evidence="4 6" id="KW-0371">Homeobox</keyword>
<evidence type="ECO:0000256" key="2">
    <source>
        <dbReference type="ARBA" id="ARBA00022473"/>
    </source>
</evidence>
<dbReference type="PROSITE" id="PS00032">
    <property type="entry name" value="ANTENNAPEDIA"/>
    <property type="match status" value="1"/>
</dbReference>
<name>A0ABM1EIL9_PRICU</name>
<evidence type="ECO:0000313" key="11">
    <source>
        <dbReference type="RefSeq" id="XP_014672040.1"/>
    </source>
</evidence>
<feature type="DNA-binding region" description="Homeobox" evidence="6">
    <location>
        <begin position="119"/>
        <end position="178"/>
    </location>
</feature>
<dbReference type="CDD" id="cd00086">
    <property type="entry name" value="homeodomain"/>
    <property type="match status" value="1"/>
</dbReference>
<evidence type="ECO:0000256" key="4">
    <source>
        <dbReference type="ARBA" id="ARBA00023155"/>
    </source>
</evidence>
<proteinExistence type="predicted"/>
<evidence type="ECO:0000256" key="8">
    <source>
        <dbReference type="SAM" id="MobiDB-lite"/>
    </source>
</evidence>
<feature type="region of interest" description="Disordered" evidence="8">
    <location>
        <begin position="175"/>
        <end position="240"/>
    </location>
</feature>
<dbReference type="PROSITE" id="PS50071">
    <property type="entry name" value="HOMEOBOX_2"/>
    <property type="match status" value="1"/>
</dbReference>
<dbReference type="RefSeq" id="XP_014672040.1">
    <property type="nucleotide sequence ID" value="XM_014816554.1"/>
</dbReference>
<feature type="compositionally biased region" description="Basic and acidic residues" evidence="8">
    <location>
        <begin position="182"/>
        <end position="191"/>
    </location>
</feature>
<dbReference type="InterPro" id="IPR001356">
    <property type="entry name" value="HD"/>
</dbReference>
<feature type="compositionally biased region" description="Pro residues" evidence="8">
    <location>
        <begin position="347"/>
        <end position="359"/>
    </location>
</feature>
<dbReference type="SMART" id="SM00389">
    <property type="entry name" value="HOX"/>
    <property type="match status" value="1"/>
</dbReference>
<dbReference type="InterPro" id="IPR009057">
    <property type="entry name" value="Homeodomain-like_sf"/>
</dbReference>
<dbReference type="PANTHER" id="PTHR45664">
    <property type="entry name" value="PROTEIN ZERKNUELLT 1-RELATED"/>
    <property type="match status" value="1"/>
</dbReference>
<keyword evidence="2" id="KW-0217">Developmental protein</keyword>
<feature type="domain" description="Homeobox" evidence="9">
    <location>
        <begin position="117"/>
        <end position="177"/>
    </location>
</feature>
<dbReference type="Pfam" id="PF00046">
    <property type="entry name" value="Homeodomain"/>
    <property type="match status" value="1"/>
</dbReference>
<comment type="subcellular location">
    <subcellularLocation>
        <location evidence="1 6 7">Nucleus</location>
    </subcellularLocation>
</comment>
<feature type="compositionally biased region" description="Polar residues" evidence="8">
    <location>
        <begin position="65"/>
        <end position="80"/>
    </location>
</feature>
<dbReference type="Gene3D" id="1.10.10.60">
    <property type="entry name" value="Homeodomain-like"/>
    <property type="match status" value="1"/>
</dbReference>
<dbReference type="Proteomes" id="UP000695022">
    <property type="component" value="Unplaced"/>
</dbReference>
<feature type="region of interest" description="Disordered" evidence="8">
    <location>
        <begin position="335"/>
        <end position="368"/>
    </location>
</feature>
<gene>
    <name evidence="11" type="primary">LOC106812637</name>
</gene>
<dbReference type="PANTHER" id="PTHR45664:SF2">
    <property type="entry name" value="HOMEOTIC PROTEIN PROBOSCIPEDIA"/>
    <property type="match status" value="1"/>
</dbReference>
<dbReference type="InterPro" id="IPR020479">
    <property type="entry name" value="HD_metazoa"/>
</dbReference>